<dbReference type="InterPro" id="IPR036397">
    <property type="entry name" value="RNaseH_sf"/>
</dbReference>
<feature type="domain" description="Integrase catalytic" evidence="2">
    <location>
        <begin position="79"/>
        <end position="161"/>
    </location>
</feature>
<dbReference type="GO" id="GO:0015074">
    <property type="term" value="P:DNA integration"/>
    <property type="evidence" value="ECO:0007669"/>
    <property type="project" value="InterPro"/>
</dbReference>
<proteinExistence type="predicted"/>
<feature type="region of interest" description="Disordered" evidence="1">
    <location>
        <begin position="295"/>
        <end position="333"/>
    </location>
</feature>
<evidence type="ECO:0000259" key="2">
    <source>
        <dbReference type="PROSITE" id="PS50994"/>
    </source>
</evidence>
<evidence type="ECO:0000313" key="3">
    <source>
        <dbReference type="EMBL" id="KAG0725870.1"/>
    </source>
</evidence>
<dbReference type="Gene3D" id="3.30.420.10">
    <property type="entry name" value="Ribonuclease H-like superfamily/Ribonuclease H"/>
    <property type="match status" value="1"/>
</dbReference>
<feature type="compositionally biased region" description="Acidic residues" evidence="1">
    <location>
        <begin position="304"/>
        <end position="313"/>
    </location>
</feature>
<dbReference type="InterPro" id="IPR036691">
    <property type="entry name" value="Endo/exonu/phosph_ase_sf"/>
</dbReference>
<evidence type="ECO:0000256" key="1">
    <source>
        <dbReference type="SAM" id="MobiDB-lite"/>
    </source>
</evidence>
<sequence length="693" mass="77456">MLIRRRLGTLQTIVEEYGLSLDVRFVTSAENKAGALTRVPKRWLGPEKDQLACGAAVAITEQDIAKIHVTSGHPDCGPSRYSIGKGIRRQDNASVTEQLEFVFLERGAPKELLADNATSFRSSLFGEFANRWGIAIRYRCANVPSGNGISERCHRTVKTILARKGCSVAEAVYRYNVMPQGNDAASAPANQIFMYEVRLLGIDGVKQQNQPADDQHRYSIGDRVWIRHPSRRCDSRRLEGTVTRLVSPQNVEVDGMPGHVRDLRLITSPLPTPGERSASEQPDMVEEDDTFLIQVPGPARGSEDEGTIEEGADSPERPQLHRGSRERRPTQRSELHRWTWYSNAGGVAKEIDHIFVSTRWRILQNCRVYRSAEFFGTDHRLVVATFKLHVKSRRISRGNHTVFHLEKLKDLTCAHDYAVAVSNRFDVLGALGDPVELWDTFKRETLQAAKECIGERPRSRRGFVSTETLEKIEESRAARLAGNRDQHRALSRRTRTLLRRDKERYVRSLAEDVEGHLNANDLRPAYRALKKLRSKSPSRASAIRTADGRLVSDMDGQMARWAEYFGQLFTVDPPTEQLHTTGLQAVDADPPIDETAPSLDEVREAVAKLKGGKSAGVCNISAELLKAGGEAMIRGLHAVLTAVWQSGTIPPDWKRGLVVPIWKGKGDRQDCNNYRGITLLSVPGKVLAHLLLT</sequence>
<keyword evidence="4" id="KW-1185">Reference proteome</keyword>
<dbReference type="EMBL" id="JACEEZ010005123">
    <property type="protein sequence ID" value="KAG0725870.1"/>
    <property type="molecule type" value="Genomic_DNA"/>
</dbReference>
<dbReference type="OrthoDB" id="6382851at2759"/>
<dbReference type="PROSITE" id="PS50994">
    <property type="entry name" value="INTEGRASE"/>
    <property type="match status" value="1"/>
</dbReference>
<gene>
    <name evidence="3" type="ORF">GWK47_037771</name>
</gene>
<protein>
    <recommendedName>
        <fullName evidence="2">Integrase catalytic domain-containing protein</fullName>
    </recommendedName>
</protein>
<evidence type="ECO:0000313" key="4">
    <source>
        <dbReference type="Proteomes" id="UP000770661"/>
    </source>
</evidence>
<dbReference type="InterPro" id="IPR012337">
    <property type="entry name" value="RNaseH-like_sf"/>
</dbReference>
<feature type="region of interest" description="Disordered" evidence="1">
    <location>
        <begin position="266"/>
        <end position="285"/>
    </location>
</feature>
<dbReference type="Gene3D" id="3.60.10.10">
    <property type="entry name" value="Endonuclease/exonuclease/phosphatase"/>
    <property type="match status" value="1"/>
</dbReference>
<reference evidence="3" key="1">
    <citation type="submission" date="2020-07" db="EMBL/GenBank/DDBJ databases">
        <title>The High-quality genome of the commercially important snow crab, Chionoecetes opilio.</title>
        <authorList>
            <person name="Jeong J.-H."/>
            <person name="Ryu S."/>
        </authorList>
    </citation>
    <scope>NUCLEOTIDE SEQUENCE</scope>
    <source>
        <strain evidence="3">MADBK_172401_WGS</strain>
        <tissue evidence="3">Digestive gland</tissue>
    </source>
</reference>
<dbReference type="InterPro" id="IPR001584">
    <property type="entry name" value="Integrase_cat-core"/>
</dbReference>
<dbReference type="AlphaFoldDB" id="A0A8J4YSD0"/>
<comment type="caution">
    <text evidence="3">The sequence shown here is derived from an EMBL/GenBank/DDBJ whole genome shotgun (WGS) entry which is preliminary data.</text>
</comment>
<dbReference type="SUPFAM" id="SSF53098">
    <property type="entry name" value="Ribonuclease H-like"/>
    <property type="match status" value="1"/>
</dbReference>
<dbReference type="SUPFAM" id="SSF56219">
    <property type="entry name" value="DNase I-like"/>
    <property type="match status" value="1"/>
</dbReference>
<organism evidence="3 4">
    <name type="scientific">Chionoecetes opilio</name>
    <name type="common">Atlantic snow crab</name>
    <name type="synonym">Cancer opilio</name>
    <dbReference type="NCBI Taxonomy" id="41210"/>
    <lineage>
        <taxon>Eukaryota</taxon>
        <taxon>Metazoa</taxon>
        <taxon>Ecdysozoa</taxon>
        <taxon>Arthropoda</taxon>
        <taxon>Crustacea</taxon>
        <taxon>Multicrustacea</taxon>
        <taxon>Malacostraca</taxon>
        <taxon>Eumalacostraca</taxon>
        <taxon>Eucarida</taxon>
        <taxon>Decapoda</taxon>
        <taxon>Pleocyemata</taxon>
        <taxon>Brachyura</taxon>
        <taxon>Eubrachyura</taxon>
        <taxon>Majoidea</taxon>
        <taxon>Majidae</taxon>
        <taxon>Chionoecetes</taxon>
    </lineage>
</organism>
<name>A0A8J4YSD0_CHIOP</name>
<dbReference type="PANTHER" id="PTHR19446">
    <property type="entry name" value="REVERSE TRANSCRIPTASES"/>
    <property type="match status" value="1"/>
</dbReference>
<accession>A0A8J4YSD0</accession>
<dbReference type="Proteomes" id="UP000770661">
    <property type="component" value="Unassembled WGS sequence"/>
</dbReference>
<dbReference type="GO" id="GO:0003676">
    <property type="term" value="F:nucleic acid binding"/>
    <property type="evidence" value="ECO:0007669"/>
    <property type="project" value="InterPro"/>
</dbReference>